<accession>A0A9F5N668</accession>
<dbReference type="InterPro" id="IPR047261">
    <property type="entry name" value="MRM1_MeTrfase_dom"/>
</dbReference>
<feature type="region of interest" description="Disordered" evidence="10">
    <location>
        <begin position="172"/>
        <end position="193"/>
    </location>
</feature>
<dbReference type="GO" id="GO:0005739">
    <property type="term" value="C:mitochondrion"/>
    <property type="evidence" value="ECO:0007669"/>
    <property type="project" value="UniProtKB-SubCell"/>
</dbReference>
<keyword evidence="4 13" id="KW-0489">Methyltransferase</keyword>
<dbReference type="PANTHER" id="PTHR46103">
    <property type="entry name" value="RRNA METHYLTRANSFERASE 1, MITOCHONDRIAL"/>
    <property type="match status" value="1"/>
</dbReference>
<evidence type="ECO:0000256" key="2">
    <source>
        <dbReference type="ARBA" id="ARBA00007228"/>
    </source>
</evidence>
<dbReference type="InterPro" id="IPR013123">
    <property type="entry name" value="SpoU_subst-bd"/>
</dbReference>
<comment type="subcellular location">
    <subcellularLocation>
        <location evidence="1">Mitochondrion</location>
    </subcellularLocation>
</comment>
<evidence type="ECO:0000256" key="3">
    <source>
        <dbReference type="ARBA" id="ARBA00022552"/>
    </source>
</evidence>
<dbReference type="InterPro" id="IPR029064">
    <property type="entry name" value="Ribosomal_eL30-like_sf"/>
</dbReference>
<dbReference type="InterPro" id="IPR029026">
    <property type="entry name" value="tRNA_m1G_MTases_N"/>
</dbReference>
<evidence type="ECO:0000256" key="1">
    <source>
        <dbReference type="ARBA" id="ARBA00004173"/>
    </source>
</evidence>
<evidence type="ECO:0000259" key="11">
    <source>
        <dbReference type="SMART" id="SM00967"/>
    </source>
</evidence>
<proteinExistence type="inferred from homology"/>
<keyword evidence="7" id="KW-0809">Transit peptide</keyword>
<dbReference type="Gene3D" id="3.30.1330.30">
    <property type="match status" value="1"/>
</dbReference>
<dbReference type="SUPFAM" id="SSF75217">
    <property type="entry name" value="alpha/beta knot"/>
    <property type="match status" value="1"/>
</dbReference>
<evidence type="ECO:0000256" key="6">
    <source>
        <dbReference type="ARBA" id="ARBA00022691"/>
    </source>
</evidence>
<keyword evidence="12" id="KW-1185">Reference proteome</keyword>
<evidence type="ECO:0000256" key="10">
    <source>
        <dbReference type="SAM" id="MobiDB-lite"/>
    </source>
</evidence>
<keyword evidence="5" id="KW-0808">Transferase</keyword>
<dbReference type="OrthoDB" id="270651at2759"/>
<dbReference type="AlphaFoldDB" id="A0A9F5N668"/>
<sequence>MQLSANPAFPDRLPSHGQHYSPHHPRPVNREVSTDAQHVEPLNLWPAGGTKEQGPLWPPLGLYGREGVPSWTRKRSATHVAPREVTHQEIQAAEMEPLHAFNIGFRNAAKLPFVICFISPFKSIRCFSAWKKPPLLEEQPPSEVSKKEITALQAGHSLEKSRLQETHLLNSKPHLGETGHKAGAPQNKSRPNFLTKAVPSTTKEEFRNLRNDDFVSKRKRLQRNLVLPERTKGSEVLFGTAPCSLALGRSKRTFFQLFLKSSRDGASPVAEKFSQYAEDHGIPVKRVHRKVLDALCKGGVHQGVCLEASPLHPLAWQEGPLRRIPVGKGSQCIWLVLERIHDPMNLGAVLRTAHFLGVDGIVTCERNSCSLTPVVSKASSGVMEVFDVFSTDDVQDLLKTKSEEGWEVLGTVGHGKIQEEIPVVSCSDFRWTGPTILLLGNEGYGLSPETKMLCHKMLTIAPGRDLEFGVESLNVSVAAAQKFSVKTDGQQREEVWAYLSCSEKESTLWWFLTGTLQELRAF</sequence>
<evidence type="ECO:0000256" key="7">
    <source>
        <dbReference type="ARBA" id="ARBA00022946"/>
    </source>
</evidence>
<comment type="similarity">
    <text evidence="2">Belongs to the class IV-like SAM-binding methyltransferase superfamily. RNA methyltransferase TrmH family.</text>
</comment>
<keyword evidence="8" id="KW-0496">Mitochondrion</keyword>
<dbReference type="GO" id="GO:0016435">
    <property type="term" value="F:rRNA (guanine) methyltransferase activity"/>
    <property type="evidence" value="ECO:0007669"/>
    <property type="project" value="TreeGrafter"/>
</dbReference>
<dbReference type="RefSeq" id="XP_025030863.1">
    <property type="nucleotide sequence ID" value="XM_025175095.1"/>
</dbReference>
<evidence type="ECO:0000256" key="5">
    <source>
        <dbReference type="ARBA" id="ARBA00022679"/>
    </source>
</evidence>
<evidence type="ECO:0000256" key="4">
    <source>
        <dbReference type="ARBA" id="ARBA00022603"/>
    </source>
</evidence>
<dbReference type="Gene3D" id="3.40.1280.10">
    <property type="match status" value="1"/>
</dbReference>
<feature type="domain" description="RNA 2-O ribose methyltransferase substrate binding" evidence="11">
    <location>
        <begin position="236"/>
        <end position="314"/>
    </location>
</feature>
<protein>
    <recommendedName>
        <fullName evidence="9">rRNA methyltransferase 1, mitochondrial</fullName>
    </recommendedName>
</protein>
<reference evidence="13" key="1">
    <citation type="submission" date="2025-08" db="UniProtKB">
        <authorList>
            <consortium name="RefSeq"/>
        </authorList>
    </citation>
    <scope>IDENTIFICATION</scope>
    <source>
        <tissue evidence="13">Liver</tissue>
    </source>
</reference>
<evidence type="ECO:0000256" key="8">
    <source>
        <dbReference type="ARBA" id="ARBA00023128"/>
    </source>
</evidence>
<keyword evidence="6" id="KW-0949">S-adenosyl-L-methionine</keyword>
<dbReference type="InterPro" id="IPR029028">
    <property type="entry name" value="Alpha/beta_knot_MTases"/>
</dbReference>
<dbReference type="SMART" id="SM00967">
    <property type="entry name" value="SpoU_sub_bind"/>
    <property type="match status" value="1"/>
</dbReference>
<evidence type="ECO:0000256" key="9">
    <source>
        <dbReference type="ARBA" id="ARBA00034881"/>
    </source>
</evidence>
<dbReference type="Pfam" id="PF08032">
    <property type="entry name" value="SpoU_sub_bind"/>
    <property type="match status" value="1"/>
</dbReference>
<dbReference type="CTD" id="79922"/>
<dbReference type="CDD" id="cd18105">
    <property type="entry name" value="SpoU-like_MRM1"/>
    <property type="match status" value="1"/>
</dbReference>
<evidence type="ECO:0000313" key="13">
    <source>
        <dbReference type="RefSeq" id="XP_025030863.1"/>
    </source>
</evidence>
<organism evidence="12 13">
    <name type="scientific">Python bivittatus</name>
    <name type="common">Burmese python</name>
    <name type="synonym">Python molurus bivittatus</name>
    <dbReference type="NCBI Taxonomy" id="176946"/>
    <lineage>
        <taxon>Eukaryota</taxon>
        <taxon>Metazoa</taxon>
        <taxon>Chordata</taxon>
        <taxon>Craniata</taxon>
        <taxon>Vertebrata</taxon>
        <taxon>Euteleostomi</taxon>
        <taxon>Lepidosauria</taxon>
        <taxon>Squamata</taxon>
        <taxon>Bifurcata</taxon>
        <taxon>Unidentata</taxon>
        <taxon>Episquamata</taxon>
        <taxon>Toxicofera</taxon>
        <taxon>Serpentes</taxon>
        <taxon>Henophidia</taxon>
        <taxon>Pythonidae</taxon>
        <taxon>Python</taxon>
    </lineage>
</organism>
<keyword evidence="3" id="KW-0698">rRNA processing</keyword>
<gene>
    <name evidence="13" type="primary">MRM1</name>
</gene>
<name>A0A9F5N668_PYTBI</name>
<dbReference type="GeneID" id="103065274"/>
<dbReference type="Pfam" id="PF00588">
    <property type="entry name" value="SpoU_methylase"/>
    <property type="match status" value="1"/>
</dbReference>
<dbReference type="Proteomes" id="UP000695026">
    <property type="component" value="Unplaced"/>
</dbReference>
<dbReference type="SUPFAM" id="SSF55315">
    <property type="entry name" value="L30e-like"/>
    <property type="match status" value="1"/>
</dbReference>
<dbReference type="PANTHER" id="PTHR46103:SF1">
    <property type="entry name" value="RRNA METHYLTRANSFERASE 1, MITOCHONDRIAL"/>
    <property type="match status" value="1"/>
</dbReference>
<dbReference type="InterPro" id="IPR001537">
    <property type="entry name" value="SpoU_MeTrfase"/>
</dbReference>
<dbReference type="InterPro" id="IPR047182">
    <property type="entry name" value="MRM1"/>
</dbReference>
<evidence type="ECO:0000313" key="12">
    <source>
        <dbReference type="Proteomes" id="UP000695026"/>
    </source>
</evidence>
<feature type="region of interest" description="Disordered" evidence="10">
    <location>
        <begin position="1"/>
        <end position="29"/>
    </location>
</feature>
<dbReference type="GO" id="GO:0003723">
    <property type="term" value="F:RNA binding"/>
    <property type="evidence" value="ECO:0007669"/>
    <property type="project" value="InterPro"/>
</dbReference>